<comment type="subcellular location">
    <subcellularLocation>
        <location evidence="1">Cell membrane</location>
        <topology evidence="1">Multi-pass membrane protein</topology>
    </subcellularLocation>
</comment>
<dbReference type="Gene3D" id="1.20.58.340">
    <property type="entry name" value="Magnesium transport protein CorA, transmembrane region"/>
    <property type="match status" value="1"/>
</dbReference>
<dbReference type="GO" id="GO:0005886">
    <property type="term" value="C:plasma membrane"/>
    <property type="evidence" value="ECO:0007669"/>
    <property type="project" value="UniProtKB-SubCell"/>
</dbReference>
<dbReference type="KEGG" id="glz:GLAREA_02666"/>
<organism evidence="7 8">
    <name type="scientific">Glarea lozoyensis (strain ATCC 20868 / MF5171)</name>
    <dbReference type="NCBI Taxonomy" id="1116229"/>
    <lineage>
        <taxon>Eukaryota</taxon>
        <taxon>Fungi</taxon>
        <taxon>Dikarya</taxon>
        <taxon>Ascomycota</taxon>
        <taxon>Pezizomycotina</taxon>
        <taxon>Leotiomycetes</taxon>
        <taxon>Helotiales</taxon>
        <taxon>Helotiaceae</taxon>
        <taxon>Glarea</taxon>
    </lineage>
</organism>
<evidence type="ECO:0000256" key="2">
    <source>
        <dbReference type="ARBA" id="ARBA00022692"/>
    </source>
</evidence>
<keyword evidence="8" id="KW-1185">Reference proteome</keyword>
<dbReference type="RefSeq" id="XP_008085942.1">
    <property type="nucleotide sequence ID" value="XM_008087751.1"/>
</dbReference>
<dbReference type="HOGENOM" id="CLU_275452_0_0_1"/>
<dbReference type="InterPro" id="IPR045863">
    <property type="entry name" value="CorA_TM1_TM2"/>
</dbReference>
<feature type="region of interest" description="Disordered" evidence="5">
    <location>
        <begin position="577"/>
        <end position="654"/>
    </location>
</feature>
<dbReference type="InterPro" id="IPR002523">
    <property type="entry name" value="MgTranspt_CorA/ZnTranspt_ZntB"/>
</dbReference>
<gene>
    <name evidence="7" type="ORF">GLAREA_02666</name>
</gene>
<dbReference type="GO" id="GO:0050897">
    <property type="term" value="F:cobalt ion binding"/>
    <property type="evidence" value="ECO:0007669"/>
    <property type="project" value="TreeGrafter"/>
</dbReference>
<reference evidence="7 8" key="1">
    <citation type="journal article" date="2013" name="BMC Genomics">
        <title>Genomics-driven discovery of the pneumocandin biosynthetic gene cluster in the fungus Glarea lozoyensis.</title>
        <authorList>
            <person name="Chen L."/>
            <person name="Yue Q."/>
            <person name="Zhang X."/>
            <person name="Xiang M."/>
            <person name="Wang C."/>
            <person name="Li S."/>
            <person name="Che Y."/>
            <person name="Ortiz-Lopez F.J."/>
            <person name="Bills G.F."/>
            <person name="Liu X."/>
            <person name="An Z."/>
        </authorList>
    </citation>
    <scope>NUCLEOTIDE SEQUENCE [LARGE SCALE GENOMIC DNA]</scope>
    <source>
        <strain evidence="8">ATCC 20868 / MF5171</strain>
    </source>
</reference>
<dbReference type="AlphaFoldDB" id="S3CJR6"/>
<dbReference type="Pfam" id="PF01544">
    <property type="entry name" value="CorA"/>
    <property type="match status" value="1"/>
</dbReference>
<dbReference type="PANTHER" id="PTHR46494:SF3">
    <property type="entry name" value="ZINC TRANSPORT PROTEIN ZNTB"/>
    <property type="match status" value="1"/>
</dbReference>
<dbReference type="eggNOG" id="ENOG502S5DR">
    <property type="taxonomic scope" value="Eukaryota"/>
</dbReference>
<keyword evidence="3 6" id="KW-1133">Transmembrane helix</keyword>
<feature type="transmembrane region" description="Helical" evidence="6">
    <location>
        <begin position="1046"/>
        <end position="1071"/>
    </location>
</feature>
<protein>
    <submittedName>
        <fullName evidence="7">Magnesium transport protein CorA, transmembrane region</fullName>
    </submittedName>
</protein>
<evidence type="ECO:0000313" key="7">
    <source>
        <dbReference type="EMBL" id="EPE26752.1"/>
    </source>
</evidence>
<keyword evidence="4 6" id="KW-0472">Membrane</keyword>
<feature type="compositionally biased region" description="Polar residues" evidence="5">
    <location>
        <begin position="641"/>
        <end position="654"/>
    </location>
</feature>
<dbReference type="PANTHER" id="PTHR46494">
    <property type="entry name" value="CORA FAMILY METAL ION TRANSPORTER (EUROFUNG)"/>
    <property type="match status" value="1"/>
</dbReference>
<evidence type="ECO:0000256" key="5">
    <source>
        <dbReference type="SAM" id="MobiDB-lite"/>
    </source>
</evidence>
<feature type="compositionally biased region" description="Basic and acidic residues" evidence="5">
    <location>
        <begin position="584"/>
        <end position="614"/>
    </location>
</feature>
<dbReference type="GeneID" id="19461722"/>
<keyword evidence="2 6" id="KW-0812">Transmembrane</keyword>
<evidence type="ECO:0000256" key="1">
    <source>
        <dbReference type="ARBA" id="ARBA00004651"/>
    </source>
</evidence>
<proteinExistence type="predicted"/>
<dbReference type="GO" id="GO:0015087">
    <property type="term" value="F:cobalt ion transmembrane transporter activity"/>
    <property type="evidence" value="ECO:0007669"/>
    <property type="project" value="TreeGrafter"/>
</dbReference>
<dbReference type="SUPFAM" id="SSF144083">
    <property type="entry name" value="Magnesium transport protein CorA, transmembrane region"/>
    <property type="match status" value="1"/>
</dbReference>
<evidence type="ECO:0000313" key="8">
    <source>
        <dbReference type="Proteomes" id="UP000016922"/>
    </source>
</evidence>
<dbReference type="Proteomes" id="UP000016922">
    <property type="component" value="Unassembled WGS sequence"/>
</dbReference>
<dbReference type="GO" id="GO:0015095">
    <property type="term" value="F:magnesium ion transmembrane transporter activity"/>
    <property type="evidence" value="ECO:0007669"/>
    <property type="project" value="TreeGrafter"/>
</dbReference>
<dbReference type="GO" id="GO:0000287">
    <property type="term" value="F:magnesium ion binding"/>
    <property type="evidence" value="ECO:0007669"/>
    <property type="project" value="TreeGrafter"/>
</dbReference>
<feature type="region of interest" description="Disordered" evidence="5">
    <location>
        <begin position="1"/>
        <end position="76"/>
    </location>
</feature>
<dbReference type="OMA" id="LRMARIC"/>
<name>S3CJR6_GLAL2</name>
<evidence type="ECO:0000256" key="3">
    <source>
        <dbReference type="ARBA" id="ARBA00022989"/>
    </source>
</evidence>
<dbReference type="EMBL" id="KE145370">
    <property type="protein sequence ID" value="EPE26752.1"/>
    <property type="molecule type" value="Genomic_DNA"/>
</dbReference>
<sequence>MPRYSRPFKEAGVGRESNYYKIEQDAGEEEQNYDIRRGYDQDNSGPRRRYPVNDDPKEDDIDYYPRPEPARHNTTLRSDYYGHTEPILRRQPEPTRQNARLRSEYYRHTEPISLRQPRHSYPTVPINPFAPQNRWARSPKVEYESRNNYSYEDHEALQTGYTVAANNPWDYDVPEGIQIRDSEEDEEDDANDISEALLDIGSEPFTADSDISGSRQRARLEAKVTGSGSGTSQSVFISKQEPNFRPTGQMALYNVVASGYQRLNDIGDSVGNLAHIEYLGSLESPPRRESRDGSNFRWLHLNQQLMDFDTFSRVAQEMPGLPEDALLTLPHFLNRIRKDFETSIRSQHGVMGNFMKPAFVSKRSQSTTSENTLNSGFIFCTIPYHQLSPYSSLEKPPNPRLHPTRTLLQSKYPSTTMQRDQQQVVSNISGTPTGHCFHVPVLWCLIIDDKFAVTCAHGMSAEGITGDGVTLTQSVPQAPDTSASLKTLHIILESRLYVVPIEQCDTWFKLTQNFSQYTSIFDDQMLVHWKGTRISSDLWSVVIQQAQKQLASVKIFQRKRAIKHQLVEDSKNDDIYNAPTGPYRWRDDRDMASETGRFRDVESEKKVDRGKDKTGPAGTSGGDPKPSVDQLQGSGDKDGGISQSPTPEVSSQTDSLAVRDFQVLVWIAIHRGKAKEVGNSITGKDNVGPSTTTTTAKIQSNREMVQTYLNSIHQWLLKQKDLKSKTAYLYAPLKSLDDVERALQSMIESRIESSNIESAKSRLVEAVKSVFTLFVSLDQTGPMCAKIWGAVHGAITAPAPSATSWQFLDFVKTFTQIANLAKTIDSQLSDGKAPSPKELPMPPDALRAWHQFIMSLVSLNARGGPAQADNHAKRCLSLLRRMHLDILKNPKAKKLEELEAVRPTSLLVFIVDRVLSDFTGTQPDLVDTYWEFFDLMESQVEKDPLSRRNQAKITASIAEIKIVLDTLNQQNVIVRQFESELFKSELPYIRGRKHIQGPDPAVINLQKAITTLQGKIASMEELLDSSRYLLERNMNAIRDNKDRQEAAIYAFTIVTIIFLPISTVASVFGMNTNDIRNMAQNQWLFWAAALPLTTIVIVVSLIAAGIIPWTFVRKDRAALATAQAEVSEVKMVRPFISTRNTGGVRNRYPSRYVDDSMGW</sequence>
<dbReference type="OrthoDB" id="5286874at2759"/>
<evidence type="ECO:0000256" key="6">
    <source>
        <dbReference type="SAM" id="Phobius"/>
    </source>
</evidence>
<accession>S3CJR6</accession>
<evidence type="ECO:0000256" key="4">
    <source>
        <dbReference type="ARBA" id="ARBA00023136"/>
    </source>
</evidence>
<feature type="transmembrane region" description="Helical" evidence="6">
    <location>
        <begin position="1083"/>
        <end position="1107"/>
    </location>
</feature>